<organism evidence="1 2">
    <name type="scientific">Deminuibacter soli</name>
    <dbReference type="NCBI Taxonomy" id="2291815"/>
    <lineage>
        <taxon>Bacteria</taxon>
        <taxon>Pseudomonadati</taxon>
        <taxon>Bacteroidota</taxon>
        <taxon>Chitinophagia</taxon>
        <taxon>Chitinophagales</taxon>
        <taxon>Chitinophagaceae</taxon>
        <taxon>Deminuibacter</taxon>
    </lineage>
</organism>
<dbReference type="AlphaFoldDB" id="A0A3E1NLC7"/>
<name>A0A3E1NLC7_9BACT</name>
<keyword evidence="2" id="KW-1185">Reference proteome</keyword>
<dbReference type="Proteomes" id="UP000261284">
    <property type="component" value="Unassembled WGS sequence"/>
</dbReference>
<gene>
    <name evidence="1" type="ORF">DXN05_08035</name>
</gene>
<reference evidence="1 2" key="1">
    <citation type="submission" date="2018-08" db="EMBL/GenBank/DDBJ databases">
        <title>Chitinophagaceae sp. K23C18032701, a novel bacterium isolated from forest soil.</title>
        <authorList>
            <person name="Wang C."/>
        </authorList>
    </citation>
    <scope>NUCLEOTIDE SEQUENCE [LARGE SCALE GENOMIC DNA]</scope>
    <source>
        <strain evidence="1 2">K23C18032701</strain>
    </source>
</reference>
<evidence type="ECO:0008006" key="3">
    <source>
        <dbReference type="Google" id="ProtNLM"/>
    </source>
</evidence>
<dbReference type="OrthoDB" id="9798200at2"/>
<protein>
    <recommendedName>
        <fullName evidence="3">Type IV toxin-antitoxin system AbiEi family antitoxin domain-containing protein</fullName>
    </recommendedName>
</protein>
<comment type="caution">
    <text evidence="1">The sequence shown here is derived from an EMBL/GenBank/DDBJ whole genome shotgun (WGS) entry which is preliminary data.</text>
</comment>
<evidence type="ECO:0000313" key="2">
    <source>
        <dbReference type="Proteomes" id="UP000261284"/>
    </source>
</evidence>
<dbReference type="RefSeq" id="WP_116846711.1">
    <property type="nucleotide sequence ID" value="NZ_QTJU01000002.1"/>
</dbReference>
<accession>A0A3E1NLC7</accession>
<proteinExistence type="predicted"/>
<evidence type="ECO:0000313" key="1">
    <source>
        <dbReference type="EMBL" id="RFM28722.1"/>
    </source>
</evidence>
<dbReference type="EMBL" id="QTJU01000002">
    <property type="protein sequence ID" value="RFM28722.1"/>
    <property type="molecule type" value="Genomic_DNA"/>
</dbReference>
<sequence>MPKVDVIKHHLRPGQVYRREDLSQWTTAVDRHLAELVEEGTLKKVAAGMYYFPKATAFGDAPPADSELVRAFLKDDEFLLTSPNDYNGLGVGTTQLYNKTIVYNHKRHGDVKLGNRVFSFQRKPRFPKKPTVEFLLVDLVNNLSSLAEDQTAVLGNVRVRARQLDARQLKTSVKRFGSARTQKLFASFLQ</sequence>